<gene>
    <name evidence="1" type="ORF">ORPV_816</name>
</gene>
<accession>A0A2I2L5E2</accession>
<dbReference type="KEGG" id="vg:35382646"/>
<organism evidence="1">
    <name type="scientific">Orpheovirus IHUMI-LCC2</name>
    <dbReference type="NCBI Taxonomy" id="2023057"/>
    <lineage>
        <taxon>Viruses</taxon>
        <taxon>Varidnaviria</taxon>
        <taxon>Bamfordvirae</taxon>
        <taxon>Nucleocytoviricota</taxon>
        <taxon>Megaviricetes</taxon>
        <taxon>Pimascovirales</taxon>
        <taxon>Ocovirineae</taxon>
        <taxon>Orpheoviridae</taxon>
        <taxon>Alphaorpheovirus</taxon>
        <taxon>Alphaorpheovirus massiliense</taxon>
    </lineage>
</organism>
<protein>
    <submittedName>
        <fullName evidence="1">Uncharacterized protein</fullName>
    </submittedName>
</protein>
<evidence type="ECO:0000313" key="2">
    <source>
        <dbReference type="Proteomes" id="UP000236316"/>
    </source>
</evidence>
<dbReference type="Proteomes" id="UP000236316">
    <property type="component" value="Segment"/>
</dbReference>
<sequence length="184" mass="21088">MSAPRPSYSQISNILDREPLPEDPLAAKELNQISRTQLATGSSLGADDILLGDMNKIYWDMRYPIENAKLYLFGNYYPITNDMWNYFKSITIPTFRSITIVYPGNNNVDIIPYTSPKDISVYDILITIDDWAKNRQFMEPTEFAGFVKLGNQYIVKINYGSDQYLVDADLDILEQLGEQSLYLS</sequence>
<dbReference type="EMBL" id="LT906555">
    <property type="protein sequence ID" value="SNW62720.1"/>
    <property type="molecule type" value="Genomic_DNA"/>
</dbReference>
<keyword evidence="2" id="KW-1185">Reference proteome</keyword>
<dbReference type="RefSeq" id="YP_009449022.1">
    <property type="nucleotide sequence ID" value="NC_036594.1"/>
</dbReference>
<reference evidence="1" key="1">
    <citation type="submission" date="2017-08" db="EMBL/GenBank/DDBJ databases">
        <authorList>
            <consortium name="Urmite Genomes"/>
        </authorList>
    </citation>
    <scope>NUCLEOTIDE SEQUENCE [LARGE SCALE GENOMIC DNA]</scope>
    <source>
        <strain evidence="1">IHUMI-LCC2</strain>
    </source>
</reference>
<dbReference type="GeneID" id="35382646"/>
<evidence type="ECO:0000313" key="1">
    <source>
        <dbReference type="EMBL" id="SNW62720.1"/>
    </source>
</evidence>
<name>A0A2I2L5E2_9VIRU</name>
<proteinExistence type="predicted"/>